<protein>
    <submittedName>
        <fullName evidence="2">Uncharacterized protein</fullName>
    </submittedName>
</protein>
<keyword evidence="3" id="KW-1185">Reference proteome</keyword>
<gene>
    <name evidence="2" type="ORF">EDM56_07275</name>
</gene>
<feature type="transmembrane region" description="Helical" evidence="1">
    <location>
        <begin position="40"/>
        <end position="63"/>
    </location>
</feature>
<evidence type="ECO:0000256" key="1">
    <source>
        <dbReference type="SAM" id="Phobius"/>
    </source>
</evidence>
<evidence type="ECO:0000313" key="3">
    <source>
        <dbReference type="Proteomes" id="UP000271031"/>
    </source>
</evidence>
<dbReference type="AlphaFoldDB" id="A0A3M8DS40"/>
<sequence>MNGLDEKNENCAPNATRCAAEASQDVDVAQRRFHFFSQAWLALSKFLFHFLVKIPSLLGIPLIHMNFGG</sequence>
<keyword evidence="1" id="KW-1133">Transmembrane helix</keyword>
<name>A0A3M8DS40_9BACL</name>
<proteinExistence type="predicted"/>
<organism evidence="2 3">
    <name type="scientific">Brevibacillus fluminis</name>
    <dbReference type="NCBI Taxonomy" id="511487"/>
    <lineage>
        <taxon>Bacteria</taxon>
        <taxon>Bacillati</taxon>
        <taxon>Bacillota</taxon>
        <taxon>Bacilli</taxon>
        <taxon>Bacillales</taxon>
        <taxon>Paenibacillaceae</taxon>
        <taxon>Brevibacillus</taxon>
    </lineage>
</organism>
<keyword evidence="1" id="KW-0472">Membrane</keyword>
<keyword evidence="1" id="KW-0812">Transmembrane</keyword>
<accession>A0A3M8DS40</accession>
<evidence type="ECO:0000313" key="2">
    <source>
        <dbReference type="EMBL" id="RNB90309.1"/>
    </source>
</evidence>
<dbReference type="EMBL" id="RHHQ01000007">
    <property type="protein sequence ID" value="RNB90309.1"/>
    <property type="molecule type" value="Genomic_DNA"/>
</dbReference>
<comment type="caution">
    <text evidence="2">The sequence shown here is derived from an EMBL/GenBank/DDBJ whole genome shotgun (WGS) entry which is preliminary data.</text>
</comment>
<dbReference type="Proteomes" id="UP000271031">
    <property type="component" value="Unassembled WGS sequence"/>
</dbReference>
<reference evidence="2 3" key="1">
    <citation type="submission" date="2018-10" db="EMBL/GenBank/DDBJ databases">
        <title>Phylogenomics of Brevibacillus.</title>
        <authorList>
            <person name="Dunlap C."/>
        </authorList>
    </citation>
    <scope>NUCLEOTIDE SEQUENCE [LARGE SCALE GENOMIC DNA]</scope>
    <source>
        <strain evidence="2 3">JCM 15716</strain>
    </source>
</reference>